<keyword evidence="3 7" id="KW-0812">Transmembrane</keyword>
<evidence type="ECO:0000256" key="6">
    <source>
        <dbReference type="SAM" id="MobiDB-lite"/>
    </source>
</evidence>
<dbReference type="PANTHER" id="PTHR30093">
    <property type="entry name" value="GENERAL SECRETION PATHWAY PROTEIN G"/>
    <property type="match status" value="1"/>
</dbReference>
<dbReference type="GO" id="GO:0016020">
    <property type="term" value="C:membrane"/>
    <property type="evidence" value="ECO:0007669"/>
    <property type="project" value="UniProtKB-SubCell"/>
</dbReference>
<sequence>MFYYKTPKQSLTSKSGFTLIELLVVIAIIAALASIVLVSLNSARIKSRDARRVGDIRQIQAALLMYAEEHSQVYPTSLDDLDPTYMPKVPPDPKTGSPYFYSFDPATPSKFHLAALLEDSAVSALRGDEDDDSSGWAGGSTFKGLSSDCDATVVGDASEKCYDVTYKTQ</sequence>
<evidence type="ECO:0000256" key="1">
    <source>
        <dbReference type="ARBA" id="ARBA00004167"/>
    </source>
</evidence>
<evidence type="ECO:0000256" key="2">
    <source>
        <dbReference type="ARBA" id="ARBA00022481"/>
    </source>
</evidence>
<dbReference type="EMBL" id="MEYN01000004">
    <property type="protein sequence ID" value="OGD31087.1"/>
    <property type="molecule type" value="Genomic_DNA"/>
</dbReference>
<proteinExistence type="predicted"/>
<keyword evidence="4 7" id="KW-1133">Transmembrane helix</keyword>
<dbReference type="InterPro" id="IPR045584">
    <property type="entry name" value="Pilin-like"/>
</dbReference>
<dbReference type="AlphaFoldDB" id="A0A1F5BKG0"/>
<name>A0A1F5BKG0_9BACT</name>
<reference evidence="8 9" key="1">
    <citation type="journal article" date="2016" name="Nat. Commun.">
        <title>Thousands of microbial genomes shed light on interconnected biogeochemical processes in an aquifer system.</title>
        <authorList>
            <person name="Anantharaman K."/>
            <person name="Brown C.T."/>
            <person name="Hug L.A."/>
            <person name="Sharon I."/>
            <person name="Castelle C.J."/>
            <person name="Probst A.J."/>
            <person name="Thomas B.C."/>
            <person name="Singh A."/>
            <person name="Wilkins M.J."/>
            <person name="Karaoz U."/>
            <person name="Brodie E.L."/>
            <person name="Williams K.H."/>
            <person name="Hubbard S.S."/>
            <person name="Banfield J.F."/>
        </authorList>
    </citation>
    <scope>NUCLEOTIDE SEQUENCE [LARGE SCALE GENOMIC DNA]</scope>
</reference>
<feature type="region of interest" description="Disordered" evidence="6">
    <location>
        <begin position="126"/>
        <end position="145"/>
    </location>
</feature>
<evidence type="ECO:0008006" key="10">
    <source>
        <dbReference type="Google" id="ProtNLM"/>
    </source>
</evidence>
<gene>
    <name evidence="8" type="ORF">A2W60_00975</name>
</gene>
<keyword evidence="2" id="KW-0488">Methylation</keyword>
<dbReference type="PRINTS" id="PR00813">
    <property type="entry name" value="BCTERIALGSPG"/>
</dbReference>
<evidence type="ECO:0000256" key="4">
    <source>
        <dbReference type="ARBA" id="ARBA00022989"/>
    </source>
</evidence>
<dbReference type="Pfam" id="PF07963">
    <property type="entry name" value="N_methyl"/>
    <property type="match status" value="1"/>
</dbReference>
<evidence type="ECO:0000256" key="7">
    <source>
        <dbReference type="SAM" id="Phobius"/>
    </source>
</evidence>
<protein>
    <recommendedName>
        <fullName evidence="10">Type II secretion system protein GspG C-terminal domain-containing protein</fullName>
    </recommendedName>
</protein>
<comment type="subcellular location">
    <subcellularLocation>
        <location evidence="1">Membrane</location>
        <topology evidence="1">Single-pass membrane protein</topology>
    </subcellularLocation>
</comment>
<evidence type="ECO:0000313" key="9">
    <source>
        <dbReference type="Proteomes" id="UP000179184"/>
    </source>
</evidence>
<organism evidence="8 9">
    <name type="scientific">Candidatus Azambacteria bacterium RIFCSPHIGHO2_02_46_12</name>
    <dbReference type="NCBI Taxonomy" id="1797295"/>
    <lineage>
        <taxon>Bacteria</taxon>
        <taxon>Candidatus Azamiibacteriota</taxon>
    </lineage>
</organism>
<dbReference type="InterPro" id="IPR000983">
    <property type="entry name" value="Bac_GSPG_pilin"/>
</dbReference>
<comment type="caution">
    <text evidence="8">The sequence shown here is derived from an EMBL/GenBank/DDBJ whole genome shotgun (WGS) entry which is preliminary data.</text>
</comment>
<dbReference type="Gene3D" id="3.30.700.10">
    <property type="entry name" value="Glycoprotein, Type 4 Pilin"/>
    <property type="match status" value="1"/>
</dbReference>
<dbReference type="PROSITE" id="PS00409">
    <property type="entry name" value="PROKAR_NTER_METHYL"/>
    <property type="match status" value="1"/>
</dbReference>
<keyword evidence="5 7" id="KW-0472">Membrane</keyword>
<evidence type="ECO:0000256" key="3">
    <source>
        <dbReference type="ARBA" id="ARBA00022692"/>
    </source>
</evidence>
<evidence type="ECO:0000256" key="5">
    <source>
        <dbReference type="ARBA" id="ARBA00023136"/>
    </source>
</evidence>
<dbReference type="GO" id="GO:0015628">
    <property type="term" value="P:protein secretion by the type II secretion system"/>
    <property type="evidence" value="ECO:0007669"/>
    <property type="project" value="InterPro"/>
</dbReference>
<dbReference type="GO" id="GO:0015627">
    <property type="term" value="C:type II protein secretion system complex"/>
    <property type="evidence" value="ECO:0007669"/>
    <property type="project" value="InterPro"/>
</dbReference>
<accession>A0A1F5BKG0</accession>
<dbReference type="SUPFAM" id="SSF54523">
    <property type="entry name" value="Pili subunits"/>
    <property type="match status" value="1"/>
</dbReference>
<feature type="transmembrane region" description="Helical" evidence="7">
    <location>
        <begin position="20"/>
        <end position="43"/>
    </location>
</feature>
<evidence type="ECO:0000313" key="8">
    <source>
        <dbReference type="EMBL" id="OGD31087.1"/>
    </source>
</evidence>
<dbReference type="InterPro" id="IPR012902">
    <property type="entry name" value="N_methyl_site"/>
</dbReference>
<dbReference type="Proteomes" id="UP000179184">
    <property type="component" value="Unassembled WGS sequence"/>
</dbReference>
<dbReference type="NCBIfam" id="TIGR02532">
    <property type="entry name" value="IV_pilin_GFxxxE"/>
    <property type="match status" value="1"/>
</dbReference>
<dbReference type="PANTHER" id="PTHR30093:SF44">
    <property type="entry name" value="TYPE II SECRETION SYSTEM CORE PROTEIN G"/>
    <property type="match status" value="1"/>
</dbReference>